<dbReference type="PANTHER" id="PTHR43727:SF3">
    <property type="entry name" value="GROUP IV DECARBOXYLASE"/>
    <property type="match status" value="1"/>
</dbReference>
<evidence type="ECO:0000256" key="2">
    <source>
        <dbReference type="ARBA" id="ARBA00022898"/>
    </source>
</evidence>
<dbReference type="EMBL" id="LT629734">
    <property type="protein sequence ID" value="SDS19549.1"/>
    <property type="molecule type" value="Genomic_DNA"/>
</dbReference>
<organism evidence="5 6">
    <name type="scientific">Agrococcus carbonis</name>
    <dbReference type="NCBI Taxonomy" id="684552"/>
    <lineage>
        <taxon>Bacteria</taxon>
        <taxon>Bacillati</taxon>
        <taxon>Actinomycetota</taxon>
        <taxon>Actinomycetes</taxon>
        <taxon>Micrococcales</taxon>
        <taxon>Microbacteriaceae</taxon>
        <taxon>Agrococcus</taxon>
    </lineage>
</organism>
<dbReference type="Gene3D" id="2.40.37.10">
    <property type="entry name" value="Lyase, Ornithine Decarboxylase, Chain A, domain 1"/>
    <property type="match status" value="1"/>
</dbReference>
<protein>
    <submittedName>
        <fullName evidence="5">Diaminopimelate decarboxylase</fullName>
    </submittedName>
</protein>
<dbReference type="PANTHER" id="PTHR43727">
    <property type="entry name" value="DIAMINOPIMELATE DECARBOXYLASE"/>
    <property type="match status" value="1"/>
</dbReference>
<dbReference type="Gene3D" id="3.20.20.10">
    <property type="entry name" value="Alanine racemase"/>
    <property type="match status" value="1"/>
</dbReference>
<sequence>MSPELPATPSFVVDQPTLGRFCDRFEAALATHWPNSIVAYSFKTNSLPWLVGYMRERGAWAEVVSDTEYELALALGYTPDRIVFNGPVKGRERLRAALVEGSVVNLDSHREVRWASELARERPDRELAVGLRVNWDLEARCPGESATPDEGGRFGFSVDRGELDDALAALRDAGVRVAGLHLHVSSPTRSVAVFEAAATVASELVSMRGLDLDFVDIGGGFLGSEDDGAPTFDRYMEVIREALGDAVDAERTRLIVEPGACLIAVPVEFHSSVIDVKPVGASTIVVTDGSRSNIDPRYSRALPYEYTLSTASADTAEHQIISGFTCMEHDRIMRLSHAPALAEGDRVVYGKVGAYTMCFQPLFIQYLPAVYVRDERGRLTLVRTPWGAEEYLQGSIRYEEAGVAADPAVITRA</sequence>
<evidence type="ECO:0000313" key="5">
    <source>
        <dbReference type="EMBL" id="SDS19549.1"/>
    </source>
</evidence>
<keyword evidence="6" id="KW-1185">Reference proteome</keyword>
<dbReference type="AlphaFoldDB" id="A0A1H1Q9H9"/>
<feature type="domain" description="Orn/DAP/Arg decarboxylase 2 N-terminal" evidence="4">
    <location>
        <begin position="30"/>
        <end position="263"/>
    </location>
</feature>
<dbReference type="InterPro" id="IPR029066">
    <property type="entry name" value="PLP-binding_barrel"/>
</dbReference>
<evidence type="ECO:0000256" key="1">
    <source>
        <dbReference type="ARBA" id="ARBA00001933"/>
    </source>
</evidence>
<dbReference type="STRING" id="684552.SAMN04489719_1762"/>
<accession>A0A1H1Q9H9</accession>
<name>A0A1H1Q9H9_9MICO</name>
<dbReference type="RefSeq" id="WP_092666665.1">
    <property type="nucleotide sequence ID" value="NZ_LT629734.1"/>
</dbReference>
<reference evidence="6" key="1">
    <citation type="submission" date="2016-10" db="EMBL/GenBank/DDBJ databases">
        <authorList>
            <person name="Varghese N."/>
            <person name="Submissions S."/>
        </authorList>
    </citation>
    <scope>NUCLEOTIDE SEQUENCE [LARGE SCALE GENOMIC DNA]</scope>
    <source>
        <strain evidence="6">DSM 22965</strain>
    </source>
</reference>
<feature type="active site" description="Proton donor" evidence="3">
    <location>
        <position position="326"/>
    </location>
</feature>
<evidence type="ECO:0000256" key="3">
    <source>
        <dbReference type="PIRSR" id="PIRSR600183-50"/>
    </source>
</evidence>
<dbReference type="PRINTS" id="PR01179">
    <property type="entry name" value="ODADCRBXLASE"/>
</dbReference>
<evidence type="ECO:0000313" key="6">
    <source>
        <dbReference type="Proteomes" id="UP000199649"/>
    </source>
</evidence>
<dbReference type="OrthoDB" id="9805604at2"/>
<dbReference type="InterPro" id="IPR009006">
    <property type="entry name" value="Ala_racemase/Decarboxylase_C"/>
</dbReference>
<gene>
    <name evidence="5" type="ORF">SAMN04489719_1762</name>
</gene>
<dbReference type="SUPFAM" id="SSF50621">
    <property type="entry name" value="Alanine racemase C-terminal domain-like"/>
    <property type="match status" value="1"/>
</dbReference>
<dbReference type="Pfam" id="PF02784">
    <property type="entry name" value="Orn_Arg_deC_N"/>
    <property type="match status" value="1"/>
</dbReference>
<evidence type="ECO:0000259" key="4">
    <source>
        <dbReference type="Pfam" id="PF02784"/>
    </source>
</evidence>
<dbReference type="Proteomes" id="UP000199649">
    <property type="component" value="Chromosome I"/>
</dbReference>
<dbReference type="GO" id="GO:0008836">
    <property type="term" value="F:diaminopimelate decarboxylase activity"/>
    <property type="evidence" value="ECO:0007669"/>
    <property type="project" value="TreeGrafter"/>
</dbReference>
<keyword evidence="2 3" id="KW-0663">Pyridoxal phosphate</keyword>
<feature type="modified residue" description="N6-(pyridoxal phosphate)lysine" evidence="3">
    <location>
        <position position="43"/>
    </location>
</feature>
<dbReference type="InterPro" id="IPR022644">
    <property type="entry name" value="De-COase2_N"/>
</dbReference>
<comment type="cofactor">
    <cofactor evidence="1 3">
        <name>pyridoxal 5'-phosphate</name>
        <dbReference type="ChEBI" id="CHEBI:597326"/>
    </cofactor>
</comment>
<dbReference type="SUPFAM" id="SSF51419">
    <property type="entry name" value="PLP-binding barrel"/>
    <property type="match status" value="1"/>
</dbReference>
<proteinExistence type="predicted"/>
<dbReference type="GO" id="GO:0009089">
    <property type="term" value="P:lysine biosynthetic process via diaminopimelate"/>
    <property type="evidence" value="ECO:0007669"/>
    <property type="project" value="TreeGrafter"/>
</dbReference>
<dbReference type="InterPro" id="IPR000183">
    <property type="entry name" value="Orn/DAP/Arg_de-COase"/>
</dbReference>